<dbReference type="InterPro" id="IPR057447">
    <property type="entry name" value="Bbp19-like_phage"/>
</dbReference>
<gene>
    <name evidence="2" type="ORF">TSACC_21701</name>
</gene>
<proteinExistence type="predicted"/>
<reference evidence="3" key="1">
    <citation type="journal article" date="2017" name="Genome Announc.">
        <title>Draft Genome Sequence of Terrimicrobium sacchariphilum NM-5T, a Facultative Anaerobic Soil Bacterium of the Class Spartobacteria.</title>
        <authorList>
            <person name="Qiu Y.L."/>
            <person name="Tourlousse D.M."/>
            <person name="Matsuura N."/>
            <person name="Ohashi A."/>
            <person name="Sekiguchi Y."/>
        </authorList>
    </citation>
    <scope>NUCLEOTIDE SEQUENCE [LARGE SCALE GENOMIC DNA]</scope>
    <source>
        <strain evidence="3">NM-5</strain>
    </source>
</reference>
<dbReference type="OrthoDB" id="8479755at2"/>
<dbReference type="Proteomes" id="UP000076023">
    <property type="component" value="Unassembled WGS sequence"/>
</dbReference>
<name>A0A146G9E9_TERSA</name>
<dbReference type="STRING" id="690879.TSACC_21701"/>
<feature type="domain" description="Bbp19-like phage" evidence="1">
    <location>
        <begin position="24"/>
        <end position="81"/>
    </location>
</feature>
<dbReference type="Pfam" id="PF25181">
    <property type="entry name" value="Phage_Bbp19"/>
    <property type="match status" value="1"/>
</dbReference>
<sequence>MNEATQKRQTENAKERQRLINAAKRVFASEDGQRVLAHLETTFRVNERVFTPVRSGPDLYAYDAITAALTDGGRAVIIEIKRLLDAPSQGDANIEEPTLKVTKQ</sequence>
<dbReference type="AlphaFoldDB" id="A0A146G9E9"/>
<organism evidence="2 3">
    <name type="scientific">Terrimicrobium sacchariphilum</name>
    <dbReference type="NCBI Taxonomy" id="690879"/>
    <lineage>
        <taxon>Bacteria</taxon>
        <taxon>Pseudomonadati</taxon>
        <taxon>Verrucomicrobiota</taxon>
        <taxon>Terrimicrobiia</taxon>
        <taxon>Terrimicrobiales</taxon>
        <taxon>Terrimicrobiaceae</taxon>
        <taxon>Terrimicrobium</taxon>
    </lineage>
</organism>
<keyword evidence="3" id="KW-1185">Reference proteome</keyword>
<dbReference type="InParanoid" id="A0A146G9E9"/>
<evidence type="ECO:0000259" key="1">
    <source>
        <dbReference type="Pfam" id="PF25181"/>
    </source>
</evidence>
<accession>A0A146G9E9</accession>
<protein>
    <recommendedName>
        <fullName evidence="1">Bbp19-like phage domain-containing protein</fullName>
    </recommendedName>
</protein>
<comment type="caution">
    <text evidence="2">The sequence shown here is derived from an EMBL/GenBank/DDBJ whole genome shotgun (WGS) entry which is preliminary data.</text>
</comment>
<dbReference type="EMBL" id="BDCO01000002">
    <property type="protein sequence ID" value="GAT33288.1"/>
    <property type="molecule type" value="Genomic_DNA"/>
</dbReference>
<evidence type="ECO:0000313" key="3">
    <source>
        <dbReference type="Proteomes" id="UP000076023"/>
    </source>
</evidence>
<evidence type="ECO:0000313" key="2">
    <source>
        <dbReference type="EMBL" id="GAT33288.1"/>
    </source>
</evidence>
<dbReference type="RefSeq" id="WP_075079041.1">
    <property type="nucleotide sequence ID" value="NZ_BDCO01000002.1"/>
</dbReference>